<sequence length="278" mass="30658">MLRLKEAAVLGTGLLSARRVILAGAAALGLYNFGDEGVSYLSTAGRLVSEEVGDQVPIRFELERAKTMIDSLVPDIKRNMIVIAKEEVSVETIRDEVKSATGTLQKQRMDLMTLRDEAVKGSKELRIGNRIATDEEVSNELKRLFARFKLAEATLGAKQDLLISRESSLTAARKKLESMLNAKRDLEVQVENLEARLTTVQGDAVSRNVDFDESNLARCQELVDDLRVRLQVAERLIVTNGEIEDLATTITIGNEDVLAQINEYLGSRSPSDEVAKGI</sequence>
<dbReference type="RefSeq" id="WP_008703044.1">
    <property type="nucleotide sequence ID" value="NZ_ANOG01000768.1"/>
</dbReference>
<proteinExistence type="predicted"/>
<name>M5RE69_9BACT</name>
<dbReference type="EMBL" id="ANOG01000768">
    <property type="protein sequence ID" value="EMI17675.1"/>
    <property type="molecule type" value="Genomic_DNA"/>
</dbReference>
<dbReference type="OrthoDB" id="271886at2"/>
<evidence type="ECO:0000313" key="3">
    <source>
        <dbReference type="Proteomes" id="UP000011991"/>
    </source>
</evidence>
<reference evidence="2 3" key="1">
    <citation type="journal article" date="2013" name="Mar. Genomics">
        <title>Expression of sulfatases in Rhodopirellula baltica and the diversity of sulfatases in the genus Rhodopirellula.</title>
        <authorList>
            <person name="Wegner C.E."/>
            <person name="Richter-Heitmann T."/>
            <person name="Klindworth A."/>
            <person name="Klockow C."/>
            <person name="Richter M."/>
            <person name="Achstetter T."/>
            <person name="Glockner F.O."/>
            <person name="Harder J."/>
        </authorList>
    </citation>
    <scope>NUCLEOTIDE SEQUENCE [LARGE SCALE GENOMIC DNA]</scope>
    <source>
        <strain evidence="2 3">SM1</strain>
    </source>
</reference>
<organism evidence="2 3">
    <name type="scientific">Rhodopirellula maiorica SM1</name>
    <dbReference type="NCBI Taxonomy" id="1265738"/>
    <lineage>
        <taxon>Bacteria</taxon>
        <taxon>Pseudomonadati</taxon>
        <taxon>Planctomycetota</taxon>
        <taxon>Planctomycetia</taxon>
        <taxon>Pirellulales</taxon>
        <taxon>Pirellulaceae</taxon>
        <taxon>Novipirellula</taxon>
    </lineage>
</organism>
<accession>M5RE69</accession>
<feature type="coiled-coil region" evidence="1">
    <location>
        <begin position="169"/>
        <end position="236"/>
    </location>
</feature>
<comment type="caution">
    <text evidence="2">The sequence shown here is derived from an EMBL/GenBank/DDBJ whole genome shotgun (WGS) entry which is preliminary data.</text>
</comment>
<dbReference type="PATRIC" id="fig|1265738.3.peg.5408"/>
<evidence type="ECO:0000313" key="2">
    <source>
        <dbReference type="EMBL" id="EMI17675.1"/>
    </source>
</evidence>
<evidence type="ECO:0000256" key="1">
    <source>
        <dbReference type="SAM" id="Coils"/>
    </source>
</evidence>
<keyword evidence="1" id="KW-0175">Coiled coil</keyword>
<protein>
    <submittedName>
        <fullName evidence="2">Signal peptide-containing protein</fullName>
    </submittedName>
</protein>
<gene>
    <name evidence="2" type="ORF">RMSM_05401</name>
</gene>
<dbReference type="AlphaFoldDB" id="M5RE69"/>
<dbReference type="Proteomes" id="UP000011991">
    <property type="component" value="Unassembled WGS sequence"/>
</dbReference>
<keyword evidence="3" id="KW-1185">Reference proteome</keyword>